<dbReference type="HOGENOM" id="CLU_2885836_0_0_1"/>
<sequence length="63" mass="7106">MRSRVVMSAVRTAPSGLDLENSRDLAWIHSKFPGYIGQDCIVLMVPGRRFAVQPDEEAEFLLE</sequence>
<reference evidence="1" key="1">
    <citation type="submission" date="2011-10" db="EMBL/GenBank/DDBJ databases">
        <title>The Genome Sequence of Fusarium oxysporum HDV247.</title>
        <authorList>
            <consortium name="The Broad Institute Genome Sequencing Platform"/>
            <person name="Ma L.-J."/>
            <person name="Gale L.R."/>
            <person name="Schwartz D.C."/>
            <person name="Zhou S."/>
            <person name="Corby-Kistler H."/>
            <person name="Young S.K."/>
            <person name="Zeng Q."/>
            <person name="Gargeya S."/>
            <person name="Fitzgerald M."/>
            <person name="Haas B."/>
            <person name="Abouelleil A."/>
            <person name="Alvarado L."/>
            <person name="Arachchi H.M."/>
            <person name="Berlin A."/>
            <person name="Brown A."/>
            <person name="Chapman S.B."/>
            <person name="Chen Z."/>
            <person name="Dunbar C."/>
            <person name="Freedman E."/>
            <person name="Gearin G."/>
            <person name="Goldberg J."/>
            <person name="Griggs A."/>
            <person name="Gujja S."/>
            <person name="Heiman D."/>
            <person name="Howarth C."/>
            <person name="Larson L."/>
            <person name="Lui A."/>
            <person name="MacDonald P.J.P."/>
            <person name="Montmayeur A."/>
            <person name="Murphy C."/>
            <person name="Neiman D."/>
            <person name="Pearson M."/>
            <person name="Priest M."/>
            <person name="Roberts A."/>
            <person name="Saif S."/>
            <person name="Shea T."/>
            <person name="Shenoy N."/>
            <person name="Sisk P."/>
            <person name="Stolte C."/>
            <person name="Sykes S."/>
            <person name="Wortman J."/>
            <person name="Nusbaum C."/>
            <person name="Birren B."/>
        </authorList>
    </citation>
    <scope>NUCLEOTIDE SEQUENCE [LARGE SCALE GENOMIC DNA]</scope>
    <source>
        <strain evidence="1">HDV247</strain>
    </source>
</reference>
<dbReference type="Proteomes" id="UP000030751">
    <property type="component" value="Unassembled WGS sequence"/>
</dbReference>
<evidence type="ECO:0000313" key="1">
    <source>
        <dbReference type="EMBL" id="EXA28528.1"/>
    </source>
</evidence>
<gene>
    <name evidence="1" type="ORF">FOVG_19871</name>
</gene>
<accession>W9N710</accession>
<protein>
    <submittedName>
        <fullName evidence="1">Uncharacterized protein</fullName>
    </submittedName>
</protein>
<reference evidence="1" key="2">
    <citation type="submission" date="2012-05" db="EMBL/GenBank/DDBJ databases">
        <title>Annotation of the Genome Sequence of Fusarium oxysporum HDV247.</title>
        <authorList>
            <consortium name="The Broad Institute Genomics Platform"/>
            <person name="Ma L.-J."/>
            <person name="Corby-Kistler H."/>
            <person name="Broz K."/>
            <person name="Gale L.R."/>
            <person name="Jonkers W."/>
            <person name="O'Donnell K."/>
            <person name="Ploetz R."/>
            <person name="Steinberg C."/>
            <person name="Schwartz D.C."/>
            <person name="VanEtten H."/>
            <person name="Zhou S."/>
            <person name="Young S.K."/>
            <person name="Zeng Q."/>
            <person name="Gargeya S."/>
            <person name="Fitzgerald M."/>
            <person name="Abouelleil A."/>
            <person name="Alvarado L."/>
            <person name="Chapman S.B."/>
            <person name="Gainer-Dewar J."/>
            <person name="Goldberg J."/>
            <person name="Griggs A."/>
            <person name="Gujja S."/>
            <person name="Hansen M."/>
            <person name="Howarth C."/>
            <person name="Imamovic A."/>
            <person name="Ireland A."/>
            <person name="Larimer J."/>
            <person name="McCowan C."/>
            <person name="Murphy C."/>
            <person name="Pearson M."/>
            <person name="Poon T.W."/>
            <person name="Priest M."/>
            <person name="Roberts A."/>
            <person name="Saif S."/>
            <person name="Shea T."/>
            <person name="Sykes S."/>
            <person name="Wortman J."/>
            <person name="Nusbaum C."/>
            <person name="Birren B."/>
        </authorList>
    </citation>
    <scope>NUCLEOTIDE SEQUENCE</scope>
    <source>
        <strain evidence="1">HDV247</strain>
    </source>
</reference>
<dbReference type="AlphaFoldDB" id="W9N710"/>
<proteinExistence type="predicted"/>
<organism evidence="1">
    <name type="scientific">Fusarium oxysporum f. sp. pisi HDV247</name>
    <dbReference type="NCBI Taxonomy" id="1080344"/>
    <lineage>
        <taxon>Eukaryota</taxon>
        <taxon>Fungi</taxon>
        <taxon>Dikarya</taxon>
        <taxon>Ascomycota</taxon>
        <taxon>Pezizomycotina</taxon>
        <taxon>Sordariomycetes</taxon>
        <taxon>Hypocreomycetidae</taxon>
        <taxon>Hypocreales</taxon>
        <taxon>Nectriaceae</taxon>
        <taxon>Fusarium</taxon>
        <taxon>Fusarium oxysporum species complex</taxon>
    </lineage>
</organism>
<name>W9N710_FUSOX</name>
<dbReference type="EMBL" id="JH651219">
    <property type="protein sequence ID" value="EXA28528.1"/>
    <property type="molecule type" value="Genomic_DNA"/>
</dbReference>